<name>A0A9P6GQN3_9PLEO</name>
<feature type="region of interest" description="Disordered" evidence="1">
    <location>
        <begin position="1"/>
        <end position="45"/>
    </location>
</feature>
<feature type="compositionally biased region" description="Basic residues" evidence="1">
    <location>
        <begin position="33"/>
        <end position="43"/>
    </location>
</feature>
<proteinExistence type="predicted"/>
<dbReference type="EMBL" id="WJXW01000003">
    <property type="protein sequence ID" value="KAF9738755.1"/>
    <property type="molecule type" value="Genomic_DNA"/>
</dbReference>
<feature type="region of interest" description="Disordered" evidence="1">
    <location>
        <begin position="281"/>
        <end position="324"/>
    </location>
</feature>
<protein>
    <submittedName>
        <fullName evidence="2">Uncharacterized protein</fullName>
    </submittedName>
</protein>
<dbReference type="Proteomes" id="UP000756921">
    <property type="component" value="Unassembled WGS sequence"/>
</dbReference>
<feature type="compositionally biased region" description="Basic residues" evidence="1">
    <location>
        <begin position="142"/>
        <end position="164"/>
    </location>
</feature>
<keyword evidence="3" id="KW-1185">Reference proteome</keyword>
<feature type="compositionally biased region" description="Low complexity" evidence="1">
    <location>
        <begin position="296"/>
        <end position="312"/>
    </location>
</feature>
<accession>A0A9P6GQN3</accession>
<reference evidence="2" key="1">
    <citation type="journal article" date="2020" name="Mol. Plant Microbe Interact.">
        <title>Genome Sequence of the Biocontrol Agent Coniothyrium minitans strain Conio (IMI 134523).</title>
        <authorList>
            <person name="Patel D."/>
            <person name="Shittu T.A."/>
            <person name="Baroncelli R."/>
            <person name="Muthumeenakshi S."/>
            <person name="Osborne T.H."/>
            <person name="Janganan T.K."/>
            <person name="Sreenivasaprasad S."/>
        </authorList>
    </citation>
    <scope>NUCLEOTIDE SEQUENCE</scope>
    <source>
        <strain evidence="2">Conio</strain>
    </source>
</reference>
<feature type="region of interest" description="Disordered" evidence="1">
    <location>
        <begin position="130"/>
        <end position="175"/>
    </location>
</feature>
<gene>
    <name evidence="2" type="ORF">PMIN01_04038</name>
</gene>
<evidence type="ECO:0000256" key="1">
    <source>
        <dbReference type="SAM" id="MobiDB-lite"/>
    </source>
</evidence>
<sequence>MQDVKPVESGQEEGSECLLKIDGGGGGGTAGAPRRRKAARPKSGRLSSVLLLGRRASCGGLRAVEATHGVTATPSGEGDSQRASAAPLLSRAALRCPVASQPHVAGDHPVRCWAHVVSLLWLGAGREAGRHAGTQARSQSAGRHRAGRHHRPARSHSAGRHHAPFSRAGTTHHSPFQQARRFCGNARHSVLAAGVASAPGKARRDRGAQKPSAEASRSAALQSPVARRPSPAVVAVAVAIVSASVATQTKTVSDALTAFPRDTGDATWRVRRCAVPLAAAPCPRRHRPPKAPNLPSPMNCAPPAAAPRRPQTSRPPAPSIPSSIHSTMALHLPLHHPFSRPSTRPWRSTCLCTINSLVHSTRPIALHLPLQCAPLSMRPLALCMRPALTTTASLPYPWQQPRSMLGARYFHRTPPTTLSQAPAPRGSTLRNVDRWDLREPVTIRPWTASLGECRHARARARARSLFGCVTRALLRIGRCPSSPLETHCG</sequence>
<dbReference type="AlphaFoldDB" id="A0A9P6GQN3"/>
<comment type="caution">
    <text evidence="2">The sequence shown here is derived from an EMBL/GenBank/DDBJ whole genome shotgun (WGS) entry which is preliminary data.</text>
</comment>
<organism evidence="2 3">
    <name type="scientific">Paraphaeosphaeria minitans</name>
    <dbReference type="NCBI Taxonomy" id="565426"/>
    <lineage>
        <taxon>Eukaryota</taxon>
        <taxon>Fungi</taxon>
        <taxon>Dikarya</taxon>
        <taxon>Ascomycota</taxon>
        <taxon>Pezizomycotina</taxon>
        <taxon>Dothideomycetes</taxon>
        <taxon>Pleosporomycetidae</taxon>
        <taxon>Pleosporales</taxon>
        <taxon>Massarineae</taxon>
        <taxon>Didymosphaeriaceae</taxon>
        <taxon>Paraphaeosphaeria</taxon>
    </lineage>
</organism>
<feature type="region of interest" description="Disordered" evidence="1">
    <location>
        <begin position="194"/>
        <end position="229"/>
    </location>
</feature>
<evidence type="ECO:0000313" key="3">
    <source>
        <dbReference type="Proteomes" id="UP000756921"/>
    </source>
</evidence>
<evidence type="ECO:0000313" key="2">
    <source>
        <dbReference type="EMBL" id="KAF9738755.1"/>
    </source>
</evidence>